<comment type="similarity">
    <text evidence="1">Belongs to the glycosyl hydrolase 16 family.</text>
</comment>
<dbReference type="AlphaFoldDB" id="A0A848AXF5"/>
<accession>A0A848AXF5</accession>
<gene>
    <name evidence="4" type="ORF">HF882_03385</name>
</gene>
<dbReference type="PROSITE" id="PS51762">
    <property type="entry name" value="GH16_2"/>
    <property type="match status" value="1"/>
</dbReference>
<dbReference type="GO" id="GO:0004553">
    <property type="term" value="F:hydrolase activity, hydrolyzing O-glycosyl compounds"/>
    <property type="evidence" value="ECO:0007669"/>
    <property type="project" value="InterPro"/>
</dbReference>
<feature type="signal peptide" evidence="2">
    <location>
        <begin position="1"/>
        <end position="20"/>
    </location>
</feature>
<dbReference type="PANTHER" id="PTHR10963">
    <property type="entry name" value="GLYCOSYL HYDROLASE-RELATED"/>
    <property type="match status" value="1"/>
</dbReference>
<proteinExistence type="inferred from homology"/>
<keyword evidence="2" id="KW-0732">Signal</keyword>
<keyword evidence="4" id="KW-0378">Hydrolase</keyword>
<evidence type="ECO:0000256" key="2">
    <source>
        <dbReference type="SAM" id="SignalP"/>
    </source>
</evidence>
<dbReference type="EMBL" id="JABAEW010000004">
    <property type="protein sequence ID" value="NMD85622.1"/>
    <property type="molecule type" value="Genomic_DNA"/>
</dbReference>
<dbReference type="SUPFAM" id="SSF49899">
    <property type="entry name" value="Concanavalin A-like lectins/glucanases"/>
    <property type="match status" value="1"/>
</dbReference>
<comment type="caution">
    <text evidence="4">The sequence shown here is derived from an EMBL/GenBank/DDBJ whole genome shotgun (WGS) entry which is preliminary data.</text>
</comment>
<dbReference type="CDD" id="cd08023">
    <property type="entry name" value="GH16_laminarinase_like"/>
    <property type="match status" value="1"/>
</dbReference>
<dbReference type="InterPro" id="IPR050546">
    <property type="entry name" value="Glycosyl_Hydrlase_16"/>
</dbReference>
<dbReference type="InterPro" id="IPR013320">
    <property type="entry name" value="ConA-like_dom_sf"/>
</dbReference>
<reference evidence="4 5" key="1">
    <citation type="submission" date="2020-04" db="EMBL/GenBank/DDBJ databases">
        <authorList>
            <person name="Hitch T.C.A."/>
            <person name="Wylensek D."/>
            <person name="Clavel T."/>
        </authorList>
    </citation>
    <scope>NUCLEOTIDE SEQUENCE [LARGE SCALE GENOMIC DNA]</scope>
    <source>
        <strain evidence="4 5">COR2-253-APC-1A</strain>
    </source>
</reference>
<evidence type="ECO:0000256" key="1">
    <source>
        <dbReference type="ARBA" id="ARBA00006865"/>
    </source>
</evidence>
<name>A0A848AXF5_9BACT</name>
<dbReference type="GO" id="GO:0005975">
    <property type="term" value="P:carbohydrate metabolic process"/>
    <property type="evidence" value="ECO:0007669"/>
    <property type="project" value="InterPro"/>
</dbReference>
<dbReference type="Gene3D" id="2.60.120.200">
    <property type="match status" value="1"/>
</dbReference>
<protein>
    <submittedName>
        <fullName evidence="4">Glycoside hydrolase family 16 protein</fullName>
    </submittedName>
</protein>
<evidence type="ECO:0000313" key="4">
    <source>
        <dbReference type="EMBL" id="NMD85622.1"/>
    </source>
</evidence>
<feature type="chain" id="PRO_5032922782" evidence="2">
    <location>
        <begin position="21"/>
        <end position="387"/>
    </location>
</feature>
<dbReference type="Pfam" id="PF00722">
    <property type="entry name" value="Glyco_hydro_16"/>
    <property type="match status" value="1"/>
</dbReference>
<dbReference type="InterPro" id="IPR000757">
    <property type="entry name" value="Beta-glucanase-like"/>
</dbReference>
<evidence type="ECO:0000313" key="5">
    <source>
        <dbReference type="Proteomes" id="UP000576225"/>
    </source>
</evidence>
<evidence type="ECO:0000259" key="3">
    <source>
        <dbReference type="PROSITE" id="PS51762"/>
    </source>
</evidence>
<dbReference type="RefSeq" id="WP_168961601.1">
    <property type="nucleotide sequence ID" value="NZ_JABAEW010000004.1"/>
</dbReference>
<feature type="domain" description="GH16" evidence="3">
    <location>
        <begin position="121"/>
        <end position="387"/>
    </location>
</feature>
<organism evidence="4 5">
    <name type="scientific">Victivallis vadensis</name>
    <dbReference type="NCBI Taxonomy" id="172901"/>
    <lineage>
        <taxon>Bacteria</taxon>
        <taxon>Pseudomonadati</taxon>
        <taxon>Lentisphaerota</taxon>
        <taxon>Lentisphaeria</taxon>
        <taxon>Victivallales</taxon>
        <taxon>Victivallaceae</taxon>
        <taxon>Victivallis</taxon>
    </lineage>
</organism>
<dbReference type="Proteomes" id="UP000576225">
    <property type="component" value="Unassembled WGS sequence"/>
</dbReference>
<dbReference type="PANTHER" id="PTHR10963:SF55">
    <property type="entry name" value="GLYCOSIDE HYDROLASE FAMILY 16 PROTEIN"/>
    <property type="match status" value="1"/>
</dbReference>
<sequence length="387" mass="44553">MKFFLISALLAGLAATILPAAQYRNFDYAAVHCPEKDFEWDSAEKSFHAEIEVSATARYNLYLDMTSLGRNKVTLHVDGKEVPALELPWTARQGTRFLRIKLASSISLAAGRHSIEIQPQAPWRKVTVRALLAEKVTVPHRWQLVWSDEFDTDGFPNPSKWQGEEGLLRGEEPQYYTIGRKENIQVEGGILRITALREKWRNRFYDPDSTDWRKNRKEAEFTSAQIDTYNSGAWQYGKIEARIKLIAGSGRWPAFWTMGIAGGWPEQGEIDIMEFFGKSNNRVTQGLHRAGNDGQDHGVQDWNIKTRDGSPMEGRFHIFSVVWDENKMEFFIDNRKTFEVMRNPEEPWCVDIPQYIILNHAVGRHSGPVPDDVSEMSFYVDYVRVYQ</sequence>